<reference evidence="2" key="1">
    <citation type="journal article" date="2019" name="Int. J. Syst. Evol. Microbiol.">
        <title>The Global Catalogue of Microorganisms (GCM) 10K type strain sequencing project: providing services to taxonomists for standard genome sequencing and annotation.</title>
        <authorList>
            <consortium name="The Broad Institute Genomics Platform"/>
            <consortium name="The Broad Institute Genome Sequencing Center for Infectious Disease"/>
            <person name="Wu L."/>
            <person name="Ma J."/>
        </authorList>
    </citation>
    <scope>NUCLEOTIDE SEQUENCE [LARGE SCALE GENOMIC DNA]</scope>
    <source>
        <strain evidence="2">CECT 8531</strain>
    </source>
</reference>
<dbReference type="InterPro" id="IPR031325">
    <property type="entry name" value="RHS_repeat"/>
</dbReference>
<evidence type="ECO:0008006" key="3">
    <source>
        <dbReference type="Google" id="ProtNLM"/>
    </source>
</evidence>
<name>A0ABV8RJ25_9SPHN</name>
<dbReference type="PANTHER" id="PTHR32305:SF15">
    <property type="entry name" value="PROTEIN RHSA-RELATED"/>
    <property type="match status" value="1"/>
</dbReference>
<dbReference type="NCBIfam" id="TIGR01643">
    <property type="entry name" value="YD_repeat_2x"/>
    <property type="match status" value="3"/>
</dbReference>
<evidence type="ECO:0000313" key="2">
    <source>
        <dbReference type="Proteomes" id="UP001595887"/>
    </source>
</evidence>
<accession>A0ABV8RJ25</accession>
<feature type="non-terminal residue" evidence="1">
    <location>
        <position position="601"/>
    </location>
</feature>
<sequence length="601" mass="64851">TSVVFNDAATQTVVTLANGQVTTSTYNKAGDLVSSTAASDFSPAGTVSYLYDRLGRVRVMTDAGGHKTYYLYGKAGRKTAEINNDGWMSEYRYDNANRVIAEARYLNAVSAGYLAALSDPNNTVDVAALRPPANSTYDHWAWSIYDAGGRVIQNIDATGGVTAFEYDKSDRLIKTTSYVNRLAQAAVDGFKVVSPLTVQAVTADAGRDQVSRVFYDRDGRLIGNLNGEGYVTRILYDKAGQKVQEIAYASATNTKAGVAAVDRASSTFTALLATIASSANDRDTRYVYDGQGQLRYMRNVLGQVTSYQYDVNGNVTSVTQHNNIESPANYNLATVKAAVTAHVNDRTSWNIYDNRDRLVYSIDAAGTVSHLTYDTVGQVTKSVIYAAARATSGLPSFADMNSWAAGQAGNAGNRVTRNWYTPKGELRYSQDAEGFVTDQFFDAEGQVTARLRYNAAVSLSDSSGIGDVAAAIGGQYSAGQYTQTSYGYYADGEMYSMTDPLGMLTIYGRYANGTEIDIHTAYNTADSSLNLQRYDAAGRLVGEYGAYGDAEGVLTQYVYDGLGNLTSVIDANGKVTSYTYDRLGRMVTMTDAAGGVTSYEY</sequence>
<dbReference type="Pfam" id="PF05593">
    <property type="entry name" value="RHS_repeat"/>
    <property type="match status" value="3"/>
</dbReference>
<dbReference type="InterPro" id="IPR006530">
    <property type="entry name" value="YD"/>
</dbReference>
<protein>
    <recommendedName>
        <fullName evidence="3">RHS repeat protein</fullName>
    </recommendedName>
</protein>
<proteinExistence type="predicted"/>
<evidence type="ECO:0000313" key="1">
    <source>
        <dbReference type="EMBL" id="MFC4293403.1"/>
    </source>
</evidence>
<dbReference type="InterPro" id="IPR050708">
    <property type="entry name" value="T6SS_VgrG/RHS"/>
</dbReference>
<keyword evidence="2" id="KW-1185">Reference proteome</keyword>
<comment type="caution">
    <text evidence="1">The sequence shown here is derived from an EMBL/GenBank/DDBJ whole genome shotgun (WGS) entry which is preliminary data.</text>
</comment>
<organism evidence="1 2">
    <name type="scientific">Sphingorhabdus arenilitoris</name>
    <dbReference type="NCBI Taxonomy" id="1490041"/>
    <lineage>
        <taxon>Bacteria</taxon>
        <taxon>Pseudomonadati</taxon>
        <taxon>Pseudomonadota</taxon>
        <taxon>Alphaproteobacteria</taxon>
        <taxon>Sphingomonadales</taxon>
        <taxon>Sphingomonadaceae</taxon>
        <taxon>Sphingorhabdus</taxon>
    </lineage>
</organism>
<dbReference type="PANTHER" id="PTHR32305">
    <property type="match status" value="1"/>
</dbReference>
<dbReference type="EMBL" id="JBHSDH010000030">
    <property type="protein sequence ID" value="MFC4293403.1"/>
    <property type="molecule type" value="Genomic_DNA"/>
</dbReference>
<feature type="non-terminal residue" evidence="1">
    <location>
        <position position="1"/>
    </location>
</feature>
<dbReference type="Proteomes" id="UP001595887">
    <property type="component" value="Unassembled WGS sequence"/>
</dbReference>
<dbReference type="Gene3D" id="2.180.10.10">
    <property type="entry name" value="RHS repeat-associated core"/>
    <property type="match status" value="3"/>
</dbReference>
<gene>
    <name evidence="1" type="ORF">ACFOWX_13345</name>
</gene>